<dbReference type="Gene3D" id="2.120.10.30">
    <property type="entry name" value="TolB, C-terminal domain"/>
    <property type="match status" value="1"/>
</dbReference>
<keyword evidence="2" id="KW-1185">Reference proteome</keyword>
<dbReference type="InterPro" id="IPR052998">
    <property type="entry name" value="Hetero-Diels-Alderase-like"/>
</dbReference>
<dbReference type="EMBL" id="JAPQKQ010000007">
    <property type="protein sequence ID" value="KAJ5187475.1"/>
    <property type="molecule type" value="Genomic_DNA"/>
</dbReference>
<proteinExistence type="predicted"/>
<dbReference type="OrthoDB" id="9977941at2759"/>
<dbReference type="PANTHER" id="PTHR42060">
    <property type="entry name" value="NHL REPEAT-CONTAINING PROTEIN-RELATED"/>
    <property type="match status" value="1"/>
</dbReference>
<dbReference type="PANTHER" id="PTHR42060:SF1">
    <property type="entry name" value="NHL REPEAT-CONTAINING PROTEIN"/>
    <property type="match status" value="1"/>
</dbReference>
<reference evidence="1" key="1">
    <citation type="submission" date="2022-11" db="EMBL/GenBank/DDBJ databases">
        <authorList>
            <person name="Petersen C."/>
        </authorList>
    </citation>
    <scope>NUCLEOTIDE SEQUENCE</scope>
    <source>
        <strain evidence="1">IBT 20477</strain>
    </source>
</reference>
<evidence type="ECO:0000313" key="2">
    <source>
        <dbReference type="Proteomes" id="UP001150942"/>
    </source>
</evidence>
<dbReference type="SUPFAM" id="SSF63829">
    <property type="entry name" value="Calcium-dependent phosphotriesterase"/>
    <property type="match status" value="1"/>
</dbReference>
<sequence>MTAPTNASTHLGIDGLRYHAEDGHLYYSSPERSLFCRVPISGLTGEATGPISVVATGVSGDDFAIGTGGIAYVTQNPANTVVRVRPDGAVTVIAGALNSTLVAGATSAVFGRTMFDADKLYVVTNGGLAKPVDGNIVTGGKVVRIDRLGFE</sequence>
<dbReference type="InterPro" id="IPR011042">
    <property type="entry name" value="6-blade_b-propeller_TolB-like"/>
</dbReference>
<name>A0A9W9IZ31_9EURO</name>
<dbReference type="Proteomes" id="UP001150942">
    <property type="component" value="Unassembled WGS sequence"/>
</dbReference>
<protein>
    <submittedName>
        <fullName evidence="1">Uncharacterized protein</fullName>
    </submittedName>
</protein>
<evidence type="ECO:0000313" key="1">
    <source>
        <dbReference type="EMBL" id="KAJ5187475.1"/>
    </source>
</evidence>
<organism evidence="1 2">
    <name type="scientific">Penicillium cf. viridicatum</name>
    <dbReference type="NCBI Taxonomy" id="2972119"/>
    <lineage>
        <taxon>Eukaryota</taxon>
        <taxon>Fungi</taxon>
        <taxon>Dikarya</taxon>
        <taxon>Ascomycota</taxon>
        <taxon>Pezizomycotina</taxon>
        <taxon>Eurotiomycetes</taxon>
        <taxon>Eurotiomycetidae</taxon>
        <taxon>Eurotiales</taxon>
        <taxon>Aspergillaceae</taxon>
        <taxon>Penicillium</taxon>
    </lineage>
</organism>
<reference evidence="1" key="2">
    <citation type="journal article" date="2023" name="IMA Fungus">
        <title>Comparative genomic study of the Penicillium genus elucidates a diverse pangenome and 15 lateral gene transfer events.</title>
        <authorList>
            <person name="Petersen C."/>
            <person name="Sorensen T."/>
            <person name="Nielsen M.R."/>
            <person name="Sondergaard T.E."/>
            <person name="Sorensen J.L."/>
            <person name="Fitzpatrick D.A."/>
            <person name="Frisvad J.C."/>
            <person name="Nielsen K.L."/>
        </authorList>
    </citation>
    <scope>NUCLEOTIDE SEQUENCE</scope>
    <source>
        <strain evidence="1">IBT 20477</strain>
    </source>
</reference>
<comment type="caution">
    <text evidence="1">The sequence shown here is derived from an EMBL/GenBank/DDBJ whole genome shotgun (WGS) entry which is preliminary data.</text>
</comment>
<gene>
    <name evidence="1" type="ORF">N7449_010469</name>
</gene>
<accession>A0A9W9IZ31</accession>
<dbReference type="AlphaFoldDB" id="A0A9W9IZ31"/>